<evidence type="ECO:0000313" key="2">
    <source>
        <dbReference type="EMBL" id="SPJ79577.1"/>
    </source>
</evidence>
<sequence>MKSGGMPRLYNKLPDQFSNKDVFGKSYHGLRGGRALASSKELDYLEDRSPVSDDPKTLDLATKSSSCLSSSNPSDYDFDDEESVDSTHASPSTDQKSWASAAADAGNRSNEILDKLMSRLQEWLEIRLRQRGTQNARQTSNHGSTSEIGALGHPGPSSRGAQIPKRRRSGSDDELGDEDGKEPDHNQKGGKPGDTIEARYVCPFFKHNRERYQTSQWKSCCWPGWVSTHRVKKHLYRRHMFLKFRCNRCRQDLKSSARLNEHQRADIICQRQSEETEEEGIDEGKEKLLRARKRKNGKARHMGEEERWVEIYKIIFPHGDPVPSPYPELCPVQLNREGEHLGANVLDSFENFARREFSRRMRPRMESLVDGILEETLTSQAITDVANNVLQGIMESFRASQDQSNCQPEAQGSPPRSPSPERMPFDSSSHAPQDNGGFYIEGSTFADFDIDLAEILNCKDGGQAMDFTYWPTEVEAIDAFQPMGV</sequence>
<dbReference type="AlphaFoldDB" id="A0AAE8MCF1"/>
<feature type="compositionally biased region" description="Low complexity" evidence="1">
    <location>
        <begin position="64"/>
        <end position="74"/>
    </location>
</feature>
<feature type="compositionally biased region" description="Polar residues" evidence="1">
    <location>
        <begin position="131"/>
        <end position="147"/>
    </location>
</feature>
<feature type="compositionally biased region" description="Basic and acidic residues" evidence="1">
    <location>
        <begin position="46"/>
        <end position="57"/>
    </location>
</feature>
<evidence type="ECO:0000313" key="3">
    <source>
        <dbReference type="Proteomes" id="UP001187734"/>
    </source>
</evidence>
<dbReference type="Proteomes" id="UP001187734">
    <property type="component" value="Unassembled WGS sequence"/>
</dbReference>
<evidence type="ECO:0000256" key="1">
    <source>
        <dbReference type="SAM" id="MobiDB-lite"/>
    </source>
</evidence>
<organism evidence="2 3">
    <name type="scientific">Fusarium torulosum</name>
    <dbReference type="NCBI Taxonomy" id="33205"/>
    <lineage>
        <taxon>Eukaryota</taxon>
        <taxon>Fungi</taxon>
        <taxon>Dikarya</taxon>
        <taxon>Ascomycota</taxon>
        <taxon>Pezizomycotina</taxon>
        <taxon>Sordariomycetes</taxon>
        <taxon>Hypocreomycetidae</taxon>
        <taxon>Hypocreales</taxon>
        <taxon>Nectriaceae</taxon>
        <taxon>Fusarium</taxon>
    </lineage>
</organism>
<feature type="compositionally biased region" description="Polar residues" evidence="1">
    <location>
        <begin position="86"/>
        <end position="98"/>
    </location>
</feature>
<evidence type="ECO:0008006" key="4">
    <source>
        <dbReference type="Google" id="ProtNLM"/>
    </source>
</evidence>
<feature type="region of interest" description="Disordered" evidence="1">
    <location>
        <begin position="131"/>
        <end position="194"/>
    </location>
</feature>
<gene>
    <name evidence="2" type="ORF">FTOL_07968</name>
</gene>
<accession>A0AAE8MCF1</accession>
<dbReference type="PANTHER" id="PTHR38166">
    <property type="entry name" value="C2H2-TYPE DOMAIN-CONTAINING PROTEIN-RELATED"/>
    <property type="match status" value="1"/>
</dbReference>
<protein>
    <recommendedName>
        <fullName evidence="4">C2H2-type domain-containing protein</fullName>
    </recommendedName>
</protein>
<proteinExistence type="predicted"/>
<dbReference type="PANTHER" id="PTHR38166:SF1">
    <property type="entry name" value="C2H2-TYPE DOMAIN-CONTAINING PROTEIN"/>
    <property type="match status" value="1"/>
</dbReference>
<keyword evidence="3" id="KW-1185">Reference proteome</keyword>
<dbReference type="EMBL" id="ONZP01000271">
    <property type="protein sequence ID" value="SPJ79577.1"/>
    <property type="molecule type" value="Genomic_DNA"/>
</dbReference>
<feature type="compositionally biased region" description="Polar residues" evidence="1">
    <location>
        <begin position="398"/>
        <end position="410"/>
    </location>
</feature>
<feature type="region of interest" description="Disordered" evidence="1">
    <location>
        <begin position="398"/>
        <end position="436"/>
    </location>
</feature>
<name>A0AAE8MCF1_9HYPO</name>
<comment type="caution">
    <text evidence="2">The sequence shown here is derived from an EMBL/GenBank/DDBJ whole genome shotgun (WGS) entry which is preliminary data.</text>
</comment>
<feature type="compositionally biased region" description="Acidic residues" evidence="1">
    <location>
        <begin position="172"/>
        <end position="181"/>
    </location>
</feature>
<reference evidence="2" key="1">
    <citation type="submission" date="2018-03" db="EMBL/GenBank/DDBJ databases">
        <authorList>
            <person name="Guldener U."/>
        </authorList>
    </citation>
    <scope>NUCLEOTIDE SEQUENCE</scope>
</reference>
<feature type="region of interest" description="Disordered" evidence="1">
    <location>
        <begin position="46"/>
        <end position="103"/>
    </location>
</feature>